<keyword evidence="6" id="KW-0347">Helicase</keyword>
<dbReference type="InterPro" id="IPR012340">
    <property type="entry name" value="NA-bd_OB-fold"/>
</dbReference>
<evidence type="ECO:0000313" key="11">
    <source>
        <dbReference type="Proteomes" id="UP001415857"/>
    </source>
</evidence>
<evidence type="ECO:0000313" key="10">
    <source>
        <dbReference type="EMBL" id="KAK9274843.1"/>
    </source>
</evidence>
<keyword evidence="6" id="KW-0067">ATP-binding</keyword>
<keyword evidence="2" id="KW-0479">Metal-binding</keyword>
<reference evidence="10 11" key="1">
    <citation type="journal article" date="2024" name="Plant J.">
        <title>Genome sequences and population genomics reveal climatic adaptation and genomic divergence between two closely related sweetgum species.</title>
        <authorList>
            <person name="Xu W.Q."/>
            <person name="Ren C.Q."/>
            <person name="Zhang X.Y."/>
            <person name="Comes H.P."/>
            <person name="Liu X.H."/>
            <person name="Li Y.G."/>
            <person name="Kettle C.J."/>
            <person name="Jalonen R."/>
            <person name="Gaisberger H."/>
            <person name="Ma Y.Z."/>
            <person name="Qiu Y.X."/>
        </authorList>
    </citation>
    <scope>NUCLEOTIDE SEQUENCE [LARGE SCALE GENOMIC DNA]</scope>
    <source>
        <strain evidence="10">Hangzhou</strain>
    </source>
</reference>
<evidence type="ECO:0000256" key="7">
    <source>
        <dbReference type="SAM" id="MobiDB-lite"/>
    </source>
</evidence>
<proteinExistence type="inferred from homology"/>
<dbReference type="GO" id="GO:0016787">
    <property type="term" value="F:hydrolase activity"/>
    <property type="evidence" value="ECO:0007669"/>
    <property type="project" value="UniProtKB-KW"/>
</dbReference>
<evidence type="ECO:0000256" key="3">
    <source>
        <dbReference type="ARBA" id="ARBA00022771"/>
    </source>
</evidence>
<dbReference type="AlphaFoldDB" id="A0AAP0RDY0"/>
<dbReference type="SUPFAM" id="SSF50249">
    <property type="entry name" value="Nucleic acid-binding proteins"/>
    <property type="match status" value="1"/>
</dbReference>
<evidence type="ECO:0000259" key="8">
    <source>
        <dbReference type="Pfam" id="PF05970"/>
    </source>
</evidence>
<dbReference type="GO" id="GO:0008270">
    <property type="term" value="F:zinc ion binding"/>
    <property type="evidence" value="ECO:0007669"/>
    <property type="project" value="UniProtKB-KW"/>
</dbReference>
<dbReference type="Gene3D" id="2.40.50.140">
    <property type="entry name" value="Nucleic acid-binding proteins"/>
    <property type="match status" value="1"/>
</dbReference>
<accession>A0AAP0RDY0</accession>
<keyword evidence="6" id="KW-0547">Nucleotide-binding</keyword>
<comment type="similarity">
    <text evidence="6">Belongs to the helicase family.</text>
</comment>
<keyword evidence="5" id="KW-0238">DNA-binding</keyword>
<dbReference type="InterPro" id="IPR027417">
    <property type="entry name" value="P-loop_NTPase"/>
</dbReference>
<name>A0AAP0RDY0_LIQFO</name>
<comment type="similarity">
    <text evidence="1">Belongs to the replication factor A protein 1 family.</text>
</comment>
<gene>
    <name evidence="10" type="ORF">L1049_022097</name>
</gene>
<keyword evidence="6" id="KW-0227">DNA damage</keyword>
<comment type="catalytic activity">
    <reaction evidence="6">
        <text>ATP + H2O = ADP + phosphate + H(+)</text>
        <dbReference type="Rhea" id="RHEA:13065"/>
        <dbReference type="ChEBI" id="CHEBI:15377"/>
        <dbReference type="ChEBI" id="CHEBI:15378"/>
        <dbReference type="ChEBI" id="CHEBI:30616"/>
        <dbReference type="ChEBI" id="CHEBI:43474"/>
        <dbReference type="ChEBI" id="CHEBI:456216"/>
        <dbReference type="EC" id="5.6.2.3"/>
    </reaction>
</comment>
<dbReference type="GO" id="GO:0006310">
    <property type="term" value="P:DNA recombination"/>
    <property type="evidence" value="ECO:0007669"/>
    <property type="project" value="UniProtKB-KW"/>
</dbReference>
<dbReference type="GO" id="GO:0006281">
    <property type="term" value="P:DNA repair"/>
    <property type="evidence" value="ECO:0007669"/>
    <property type="project" value="UniProtKB-KW"/>
</dbReference>
<comment type="caution">
    <text evidence="10">The sequence shown here is derived from an EMBL/GenBank/DDBJ whole genome shotgun (WGS) entry which is preliminary data.</text>
</comment>
<dbReference type="Proteomes" id="UP001415857">
    <property type="component" value="Unassembled WGS sequence"/>
</dbReference>
<comment type="cofactor">
    <cofactor evidence="6">
        <name>Mg(2+)</name>
        <dbReference type="ChEBI" id="CHEBI:18420"/>
    </cofactor>
</comment>
<dbReference type="GO" id="GO:0000723">
    <property type="term" value="P:telomere maintenance"/>
    <property type="evidence" value="ECO:0007669"/>
    <property type="project" value="InterPro"/>
</dbReference>
<keyword evidence="6" id="KW-0378">Hydrolase</keyword>
<sequence>MLTEFFKICSRNKDARAYLYKEFPEYYVWNRNGKFWSKKKKGKVIGRVNGANPTEGERYYLRLLLNHVKGPTSFDDLLSVDGNKYFTFKESALKKRLLESDENISECLSETANFQMPQALRRLFAMLFVYCEPSNLRKLWEDYFEPMSEDFKRIHGDSMDAQISGTLKSINFFIESMGKCIKDYDLPSERTNTTGSRYQRSKEIDDELASGTADLIRRAKLIIWDEAPIVKRFAVETLDRSLKDIINCQESFGGKGTRAETVSASLVRSYLWNNIEKLSLATNMRARADPNFSDFLLRVGNGDEPVDNDDMICLPDEVVIKYENDEIFESNLLQSIFPDLERNATSSEYLTTHAILAITNEHVDNLNEKLITMFLGEARAYYSYDEAVDDTHNYYQEEFLNSLMPNGLLPHKLFLKKNCPIMLLRNMEPSNGLCNGTRMVCKSFGNNVIHAEITTCQHAGKQVLLPRIPLSPAENEVNKLKAKMSTDEDQGQQCSMISQLEQSQNKSIIKVRVLRRRSIVTYATRKGDGENWKIILIDDDGTTIQVVIFNDAVEKFRELFMKDWTYFIENSVVKGVNERFLNVHKEIELSLNNNTNSKFYMKLNRQTGRKFKFIIKLKKIDDFIRAKNSYIVEEIEEIPNEESEGSEDNRESKKQKKN</sequence>
<organism evidence="10 11">
    <name type="scientific">Liquidambar formosana</name>
    <name type="common">Formosan gum</name>
    <dbReference type="NCBI Taxonomy" id="63359"/>
    <lineage>
        <taxon>Eukaryota</taxon>
        <taxon>Viridiplantae</taxon>
        <taxon>Streptophyta</taxon>
        <taxon>Embryophyta</taxon>
        <taxon>Tracheophyta</taxon>
        <taxon>Spermatophyta</taxon>
        <taxon>Magnoliopsida</taxon>
        <taxon>eudicotyledons</taxon>
        <taxon>Gunneridae</taxon>
        <taxon>Pentapetalae</taxon>
        <taxon>Saxifragales</taxon>
        <taxon>Altingiaceae</taxon>
        <taxon>Liquidambar</taxon>
    </lineage>
</organism>
<evidence type="ECO:0000256" key="4">
    <source>
        <dbReference type="ARBA" id="ARBA00022833"/>
    </source>
</evidence>
<dbReference type="InterPro" id="IPR049163">
    <property type="entry name" value="Pif1-like_2B_dom"/>
</dbReference>
<feature type="region of interest" description="Disordered" evidence="7">
    <location>
        <begin position="638"/>
        <end position="658"/>
    </location>
</feature>
<dbReference type="PANTHER" id="PTHR10492">
    <property type="match status" value="1"/>
</dbReference>
<dbReference type="SUPFAM" id="SSF52540">
    <property type="entry name" value="P-loop containing nucleoside triphosphate hydrolases"/>
    <property type="match status" value="1"/>
</dbReference>
<dbReference type="GO" id="GO:0003677">
    <property type="term" value="F:DNA binding"/>
    <property type="evidence" value="ECO:0007669"/>
    <property type="project" value="UniProtKB-KW"/>
</dbReference>
<dbReference type="GO" id="GO:0005524">
    <property type="term" value="F:ATP binding"/>
    <property type="evidence" value="ECO:0007669"/>
    <property type="project" value="UniProtKB-KW"/>
</dbReference>
<dbReference type="PANTHER" id="PTHR10492:SF94">
    <property type="entry name" value="ATP-DEPENDENT DNA HELICASE"/>
    <property type="match status" value="1"/>
</dbReference>
<keyword evidence="11" id="KW-1185">Reference proteome</keyword>
<evidence type="ECO:0000256" key="5">
    <source>
        <dbReference type="ARBA" id="ARBA00023125"/>
    </source>
</evidence>
<dbReference type="InterPro" id="IPR010285">
    <property type="entry name" value="DNA_helicase_pif1-like_DEAD"/>
</dbReference>
<evidence type="ECO:0000256" key="6">
    <source>
        <dbReference type="RuleBase" id="RU363044"/>
    </source>
</evidence>
<dbReference type="FunFam" id="2.40.50.140:FF:000041">
    <property type="entry name" value="Replication protein A subunit"/>
    <property type="match status" value="1"/>
</dbReference>
<feature type="domain" description="DNA helicase Pif1-like 2B" evidence="9">
    <location>
        <begin position="398"/>
        <end position="441"/>
    </location>
</feature>
<evidence type="ECO:0000259" key="9">
    <source>
        <dbReference type="Pfam" id="PF21530"/>
    </source>
</evidence>
<feature type="domain" description="DNA helicase Pif1-like DEAD-box helicase" evidence="8">
    <location>
        <begin position="210"/>
        <end position="307"/>
    </location>
</feature>
<dbReference type="EMBL" id="JBBPBK010000011">
    <property type="protein sequence ID" value="KAK9274843.1"/>
    <property type="molecule type" value="Genomic_DNA"/>
</dbReference>
<keyword evidence="6" id="KW-0233">DNA recombination</keyword>
<keyword evidence="3" id="KW-0863">Zinc-finger</keyword>
<evidence type="ECO:0000256" key="2">
    <source>
        <dbReference type="ARBA" id="ARBA00022723"/>
    </source>
</evidence>
<dbReference type="EC" id="5.6.2.3" evidence="6"/>
<dbReference type="Pfam" id="PF05970">
    <property type="entry name" value="PIF1"/>
    <property type="match status" value="1"/>
</dbReference>
<dbReference type="GO" id="GO:0043139">
    <property type="term" value="F:5'-3' DNA helicase activity"/>
    <property type="evidence" value="ECO:0007669"/>
    <property type="project" value="UniProtKB-EC"/>
</dbReference>
<protein>
    <recommendedName>
        <fullName evidence="6">ATP-dependent DNA helicase</fullName>
        <ecNumber evidence="6">5.6.2.3</ecNumber>
    </recommendedName>
</protein>
<dbReference type="Pfam" id="PF21530">
    <property type="entry name" value="Pif1_2B_dom"/>
    <property type="match status" value="1"/>
</dbReference>
<keyword evidence="6" id="KW-0234">DNA repair</keyword>
<evidence type="ECO:0000256" key="1">
    <source>
        <dbReference type="ARBA" id="ARBA00005690"/>
    </source>
</evidence>
<keyword evidence="4" id="KW-0862">Zinc</keyword>